<evidence type="ECO:0000313" key="2">
    <source>
        <dbReference type="EMBL" id="EYB89835.1"/>
    </source>
</evidence>
<protein>
    <recommendedName>
        <fullName evidence="1">Methyltransferase domain-containing protein</fullName>
    </recommendedName>
</protein>
<dbReference type="OrthoDB" id="10250730at2759"/>
<dbReference type="Proteomes" id="UP000024635">
    <property type="component" value="Unassembled WGS sequence"/>
</dbReference>
<dbReference type="EMBL" id="JARK01001563">
    <property type="protein sequence ID" value="EYB89835.1"/>
    <property type="molecule type" value="Genomic_DNA"/>
</dbReference>
<dbReference type="SUPFAM" id="SSF53335">
    <property type="entry name" value="S-adenosyl-L-methionine-dependent methyltransferases"/>
    <property type="match status" value="1"/>
</dbReference>
<sequence length="228" mass="26552">MPLSIDDKVLELGYGRGNALQYCFDRVADGNGVVFGIDRSPYMQDCALHRFALEIAESGRLRLDHAPDLRNLPYPSGVFNHIFHVDLFYFIHQELMLEVCHELWRVLRPGGTVACGMQFDRLKKLSKWGVLEESQWDPMRYMSCLEPAGFVGVRIDYNSDSKTGEYQLIRARRPETDKAFEDPDETMRELELQIKKEMMVAELMKSRRKLTKEELRFLDEELPGRSQK</sequence>
<dbReference type="InterPro" id="IPR041698">
    <property type="entry name" value="Methyltransf_25"/>
</dbReference>
<proteinExistence type="predicted"/>
<dbReference type="AlphaFoldDB" id="A0A016SGS9"/>
<keyword evidence="3" id="KW-1185">Reference proteome</keyword>
<dbReference type="PANTHER" id="PTHR42912">
    <property type="entry name" value="METHYLTRANSFERASE"/>
    <property type="match status" value="1"/>
</dbReference>
<dbReference type="InterPro" id="IPR029063">
    <property type="entry name" value="SAM-dependent_MTases_sf"/>
</dbReference>
<dbReference type="InterPro" id="IPR050508">
    <property type="entry name" value="Methyltransf_Superfamily"/>
</dbReference>
<accession>A0A016SGS9</accession>
<gene>
    <name evidence="2" type="primary">Acey_s0227.g2817</name>
    <name evidence="2" type="synonym">Acey-H20J04.9</name>
    <name evidence="2" type="ORF">Y032_0227g2817</name>
</gene>
<comment type="caution">
    <text evidence="2">The sequence shown here is derived from an EMBL/GenBank/DDBJ whole genome shotgun (WGS) entry which is preliminary data.</text>
</comment>
<dbReference type="CDD" id="cd02440">
    <property type="entry name" value="AdoMet_MTases"/>
    <property type="match status" value="1"/>
</dbReference>
<feature type="domain" description="Methyltransferase" evidence="1">
    <location>
        <begin position="9"/>
        <end position="111"/>
    </location>
</feature>
<evidence type="ECO:0000259" key="1">
    <source>
        <dbReference type="Pfam" id="PF13649"/>
    </source>
</evidence>
<reference evidence="3" key="1">
    <citation type="journal article" date="2015" name="Nat. Genet.">
        <title>The genome and transcriptome of the zoonotic hookworm Ancylostoma ceylanicum identify infection-specific gene families.</title>
        <authorList>
            <person name="Schwarz E.M."/>
            <person name="Hu Y."/>
            <person name="Antoshechkin I."/>
            <person name="Miller M.M."/>
            <person name="Sternberg P.W."/>
            <person name="Aroian R.V."/>
        </authorList>
    </citation>
    <scope>NUCLEOTIDE SEQUENCE</scope>
    <source>
        <strain evidence="3">HY135</strain>
    </source>
</reference>
<name>A0A016SGS9_9BILA</name>
<dbReference type="Pfam" id="PF13649">
    <property type="entry name" value="Methyltransf_25"/>
    <property type="match status" value="1"/>
</dbReference>
<dbReference type="PANTHER" id="PTHR42912:SF83">
    <property type="entry name" value="METHYLTRANSFERASE TYPE 11 DOMAIN-CONTAINING PROTEIN"/>
    <property type="match status" value="1"/>
</dbReference>
<organism evidence="2 3">
    <name type="scientific">Ancylostoma ceylanicum</name>
    <dbReference type="NCBI Taxonomy" id="53326"/>
    <lineage>
        <taxon>Eukaryota</taxon>
        <taxon>Metazoa</taxon>
        <taxon>Ecdysozoa</taxon>
        <taxon>Nematoda</taxon>
        <taxon>Chromadorea</taxon>
        <taxon>Rhabditida</taxon>
        <taxon>Rhabditina</taxon>
        <taxon>Rhabditomorpha</taxon>
        <taxon>Strongyloidea</taxon>
        <taxon>Ancylostomatidae</taxon>
        <taxon>Ancylostomatinae</taxon>
        <taxon>Ancylostoma</taxon>
    </lineage>
</organism>
<evidence type="ECO:0000313" key="3">
    <source>
        <dbReference type="Proteomes" id="UP000024635"/>
    </source>
</evidence>
<dbReference type="Gene3D" id="3.40.50.150">
    <property type="entry name" value="Vaccinia Virus protein VP39"/>
    <property type="match status" value="1"/>
</dbReference>
<dbReference type="GO" id="GO:0008168">
    <property type="term" value="F:methyltransferase activity"/>
    <property type="evidence" value="ECO:0007669"/>
    <property type="project" value="TreeGrafter"/>
</dbReference>